<proteinExistence type="inferred from homology"/>
<comment type="subcellular location">
    <subcellularLocation>
        <location evidence="1">Mitochondrion membrane</location>
    </subcellularLocation>
</comment>
<keyword evidence="4" id="KW-0138">CF(0)</keyword>
<gene>
    <name evidence="11" type="ORF">KIL84_004772</name>
</gene>
<keyword evidence="7" id="KW-0496">Mitochondrion</keyword>
<dbReference type="GO" id="GO:0006754">
    <property type="term" value="P:ATP biosynthetic process"/>
    <property type="evidence" value="ECO:0007669"/>
    <property type="project" value="UniProtKB-KW"/>
</dbReference>
<dbReference type="GO" id="GO:0045259">
    <property type="term" value="C:proton-transporting ATP synthase complex"/>
    <property type="evidence" value="ECO:0007669"/>
    <property type="project" value="UniProtKB-KW"/>
</dbReference>
<evidence type="ECO:0000256" key="3">
    <source>
        <dbReference type="ARBA" id="ARBA00022448"/>
    </source>
</evidence>
<dbReference type="GO" id="GO:1902600">
    <property type="term" value="P:proton transmembrane transport"/>
    <property type="evidence" value="ECO:0007669"/>
    <property type="project" value="UniProtKB-KW"/>
</dbReference>
<dbReference type="Proteomes" id="UP000827986">
    <property type="component" value="Unassembled WGS sequence"/>
</dbReference>
<reference evidence="11" key="1">
    <citation type="submission" date="2021-09" db="EMBL/GenBank/DDBJ databases">
        <title>The genome of Mauremys mutica provides insights into the evolution of semi-aquatic lifestyle.</title>
        <authorList>
            <person name="Gong S."/>
            <person name="Gao Y."/>
        </authorList>
    </citation>
    <scope>NUCLEOTIDE SEQUENCE</scope>
    <source>
        <strain evidence="11">MM-2020</strain>
        <tissue evidence="11">Muscle</tissue>
    </source>
</reference>
<keyword evidence="5" id="KW-0375">Hydrogen ion transport</keyword>
<keyword evidence="6" id="KW-0406">Ion transport</keyword>
<evidence type="ECO:0000313" key="11">
    <source>
        <dbReference type="EMBL" id="KAH1183280.1"/>
    </source>
</evidence>
<evidence type="ECO:0000256" key="1">
    <source>
        <dbReference type="ARBA" id="ARBA00004325"/>
    </source>
</evidence>
<comment type="similarity">
    <text evidence="2">Belongs to the ATPase F chain family.</text>
</comment>
<sequence>MAGAPPGMELCPYCRKPFKRLKSHLPHCKMAGDTKTAFDLGKVASLDLKASQSKPVRLLATEKKRGQSKEKITTPDISSERESKKKSFDTIGNKVESKLNPLQIGGTAGSEIASNLPAEKPGKNTKRQSKLTSEKTHKDEGMTIVQEEARMHMNAAEERTSKAKHAKQLPTKQKSRSKNTSHDENSAPGGILELSPLNKDGKSASKFPLNDPIRSAKQKQRKVGSSAQEVAGSLDLPTCDLESIPRAALEGVKIVIEKHRVKVLRGRNESKIQGTLADSATTGNCTTQGWYLEMLTPDCSENHADTVQSDHRKNVNIMGAMNTNAFSLEVAESDTLSGEREKGNSLTATGMHVLSDPGKADCGKSPHGLIPLDRVAKNETEEKQFYLNGDVDSKASFSASLAEKPHQSVRETFRGASEGIARNYLACAQQLLVDEKQIALLSESVLNTGRRDSELAWKQHLCYTSENQPPCLFQSSGRNIQARSIGLEWFPELYPNYQRLSMFPGRPLQGDAEIKMKKIGPGFLEGPQAPLVERCLMDVKLRELPAWLAACDFSPKGLLGAVQKAWSSYYNKYIDVKKGGAAGISMLLAGYCILSYGWRYEHLSKVFFLAFVSSKQILLSF</sequence>
<evidence type="ECO:0000256" key="9">
    <source>
        <dbReference type="ARBA" id="ARBA00023310"/>
    </source>
</evidence>
<evidence type="ECO:0000256" key="5">
    <source>
        <dbReference type="ARBA" id="ARBA00022781"/>
    </source>
</evidence>
<dbReference type="AlphaFoldDB" id="A0A9D3XQB5"/>
<evidence type="ECO:0000256" key="4">
    <source>
        <dbReference type="ARBA" id="ARBA00022547"/>
    </source>
</evidence>
<dbReference type="GO" id="GO:0031966">
    <property type="term" value="C:mitochondrial membrane"/>
    <property type="evidence" value="ECO:0007669"/>
    <property type="project" value="UniProtKB-SubCell"/>
</dbReference>
<evidence type="ECO:0000256" key="10">
    <source>
        <dbReference type="SAM" id="MobiDB-lite"/>
    </source>
</evidence>
<dbReference type="Pfam" id="PF10206">
    <property type="entry name" value="WRW"/>
    <property type="match status" value="1"/>
</dbReference>
<dbReference type="PANTHER" id="PTHR16270">
    <property type="entry name" value="HYPOTHETICAL LOC287798"/>
    <property type="match status" value="1"/>
</dbReference>
<feature type="compositionally biased region" description="Basic and acidic residues" evidence="10">
    <location>
        <begin position="60"/>
        <end position="88"/>
    </location>
</feature>
<feature type="compositionally biased region" description="Basic residues" evidence="10">
    <location>
        <begin position="162"/>
        <end position="179"/>
    </location>
</feature>
<dbReference type="InterPro" id="IPR037694">
    <property type="entry name" value="MTNAP1"/>
</dbReference>
<dbReference type="InterPro" id="IPR019344">
    <property type="entry name" value="F1F0-ATPsyn_F_prd"/>
</dbReference>
<keyword evidence="3" id="KW-0813">Transport</keyword>
<evidence type="ECO:0000256" key="8">
    <source>
        <dbReference type="ARBA" id="ARBA00023136"/>
    </source>
</evidence>
<comment type="caution">
    <text evidence="11">The sequence shown here is derived from an EMBL/GenBank/DDBJ whole genome shotgun (WGS) entry which is preliminary data.</text>
</comment>
<evidence type="ECO:0008006" key="13">
    <source>
        <dbReference type="Google" id="ProtNLM"/>
    </source>
</evidence>
<dbReference type="EMBL" id="JAHDVG010000466">
    <property type="protein sequence ID" value="KAH1183280.1"/>
    <property type="molecule type" value="Genomic_DNA"/>
</dbReference>
<accession>A0A9D3XQB5</accession>
<keyword evidence="8" id="KW-0472">Membrane</keyword>
<organism evidence="11 12">
    <name type="scientific">Mauremys mutica</name>
    <name type="common">yellowpond turtle</name>
    <dbReference type="NCBI Taxonomy" id="74926"/>
    <lineage>
        <taxon>Eukaryota</taxon>
        <taxon>Metazoa</taxon>
        <taxon>Chordata</taxon>
        <taxon>Craniata</taxon>
        <taxon>Vertebrata</taxon>
        <taxon>Euteleostomi</taxon>
        <taxon>Archelosauria</taxon>
        <taxon>Testudinata</taxon>
        <taxon>Testudines</taxon>
        <taxon>Cryptodira</taxon>
        <taxon>Durocryptodira</taxon>
        <taxon>Testudinoidea</taxon>
        <taxon>Geoemydidae</taxon>
        <taxon>Geoemydinae</taxon>
        <taxon>Mauremys</taxon>
    </lineage>
</organism>
<feature type="region of interest" description="Disordered" evidence="10">
    <location>
        <begin position="57"/>
        <end position="229"/>
    </location>
</feature>
<evidence type="ECO:0000256" key="6">
    <source>
        <dbReference type="ARBA" id="ARBA00023065"/>
    </source>
</evidence>
<evidence type="ECO:0000256" key="7">
    <source>
        <dbReference type="ARBA" id="ARBA00023128"/>
    </source>
</evidence>
<evidence type="ECO:0000313" key="12">
    <source>
        <dbReference type="Proteomes" id="UP000827986"/>
    </source>
</evidence>
<keyword evidence="9" id="KW-0066">ATP synthesis</keyword>
<name>A0A9D3XQB5_9SAUR</name>
<evidence type="ECO:0000256" key="2">
    <source>
        <dbReference type="ARBA" id="ARBA00005895"/>
    </source>
</evidence>
<protein>
    <recommendedName>
        <fullName evidence="13">ATP synthase subunit f, mitochondrial</fullName>
    </recommendedName>
</protein>
<feature type="compositionally biased region" description="Basic and acidic residues" evidence="10">
    <location>
        <begin position="132"/>
        <end position="161"/>
    </location>
</feature>
<dbReference type="PANTHER" id="PTHR16270:SF5">
    <property type="entry name" value="HYPOTHETICAL LOC287798"/>
    <property type="match status" value="1"/>
</dbReference>
<keyword evidence="12" id="KW-1185">Reference proteome</keyword>